<evidence type="ECO:0000256" key="2">
    <source>
        <dbReference type="SAM" id="MobiDB-lite"/>
    </source>
</evidence>
<dbReference type="WBParaSite" id="GPLIN_001454400">
    <property type="protein sequence ID" value="GPLIN_001454400"/>
    <property type="gene ID" value="GPLIN_001454400"/>
</dbReference>
<name>A0A183CNT7_GLOPA</name>
<organism evidence="3 4">
    <name type="scientific">Globodera pallida</name>
    <name type="common">Potato cyst nematode worm</name>
    <name type="synonym">Heterodera pallida</name>
    <dbReference type="NCBI Taxonomy" id="36090"/>
    <lineage>
        <taxon>Eukaryota</taxon>
        <taxon>Metazoa</taxon>
        <taxon>Ecdysozoa</taxon>
        <taxon>Nematoda</taxon>
        <taxon>Chromadorea</taxon>
        <taxon>Rhabditida</taxon>
        <taxon>Tylenchina</taxon>
        <taxon>Tylenchomorpha</taxon>
        <taxon>Tylenchoidea</taxon>
        <taxon>Heteroderidae</taxon>
        <taxon>Heteroderinae</taxon>
        <taxon>Globodera</taxon>
    </lineage>
</organism>
<feature type="coiled-coil region" evidence="1">
    <location>
        <begin position="188"/>
        <end position="222"/>
    </location>
</feature>
<sequence length="315" mass="35840">MERQGSETRRKKSSQAKWNGKALRSTKSAIRDQLRHHHSMDPAQLQQVLIGIRRVQQVPRQHQSYSAGQSKSTKSAIRDQLRHHHSMDPAQLQQVLIGIRRVQQVPRQHQSYSAGQSLFAETRSLFVRRFECFKIRQQSSQDITSLIAHINASCKRTNLSLTKEQLKCMILVIALRDEHHDLRQKCLKMLEEAEKNGTNLTLQKLEEELRAIQLVKDSALSLFPIKCQEENQIEVTRHTHAAHAEALITGDRTANSEMPCATSARNKGTPHQPATVDRPHLQITKTDNSTRCFDKPPKTLTAYVSSAARHSAHIT</sequence>
<proteinExistence type="predicted"/>
<dbReference type="Proteomes" id="UP000050741">
    <property type="component" value="Unassembled WGS sequence"/>
</dbReference>
<feature type="compositionally biased region" description="Polar residues" evidence="2">
    <location>
        <begin position="59"/>
        <end position="75"/>
    </location>
</feature>
<evidence type="ECO:0000313" key="3">
    <source>
        <dbReference type="Proteomes" id="UP000050741"/>
    </source>
</evidence>
<feature type="region of interest" description="Disordered" evidence="2">
    <location>
        <begin position="59"/>
        <end position="81"/>
    </location>
</feature>
<dbReference type="CDD" id="cd01670">
    <property type="entry name" value="Death"/>
    <property type="match status" value="1"/>
</dbReference>
<dbReference type="AlphaFoldDB" id="A0A183CNT7"/>
<reference evidence="3" key="1">
    <citation type="submission" date="2013-12" db="EMBL/GenBank/DDBJ databases">
        <authorList>
            <person name="Aslett M."/>
        </authorList>
    </citation>
    <scope>NUCLEOTIDE SEQUENCE [LARGE SCALE GENOMIC DNA]</scope>
    <source>
        <strain evidence="3">Lindley</strain>
    </source>
</reference>
<reference evidence="3" key="2">
    <citation type="submission" date="2014-05" db="EMBL/GenBank/DDBJ databases">
        <title>The genome and life-stage specific transcriptomes of Globodera pallida elucidate key aspects of plant parasitism by a cyst nematode.</title>
        <authorList>
            <person name="Cotton J.A."/>
            <person name="Lilley C.J."/>
            <person name="Jones L.M."/>
            <person name="Kikuchi T."/>
            <person name="Reid A.J."/>
            <person name="Thorpe P."/>
            <person name="Tsai I.J."/>
            <person name="Beasley H."/>
            <person name="Blok V."/>
            <person name="Cock P.J.A."/>
            <person name="Van den Akker S.E."/>
            <person name="Holroyd N."/>
            <person name="Hunt M."/>
            <person name="Mantelin S."/>
            <person name="Naghra H."/>
            <person name="Pain A."/>
            <person name="Palomares-Rius J.E."/>
            <person name="Zarowiecki M."/>
            <person name="Berriman M."/>
            <person name="Jones J.T."/>
            <person name="Urwin P.E."/>
        </authorList>
    </citation>
    <scope>NUCLEOTIDE SEQUENCE [LARGE SCALE GENOMIC DNA]</scope>
    <source>
        <strain evidence="3">Lindley</strain>
    </source>
</reference>
<evidence type="ECO:0000313" key="4">
    <source>
        <dbReference type="WBParaSite" id="GPLIN_001454400"/>
    </source>
</evidence>
<keyword evidence="1" id="KW-0175">Coiled coil</keyword>
<reference evidence="4" key="3">
    <citation type="submission" date="2016-06" db="UniProtKB">
        <authorList>
            <consortium name="WormBaseParasite"/>
        </authorList>
    </citation>
    <scope>IDENTIFICATION</scope>
</reference>
<evidence type="ECO:0000256" key="1">
    <source>
        <dbReference type="SAM" id="Coils"/>
    </source>
</evidence>
<keyword evidence="3" id="KW-1185">Reference proteome</keyword>
<accession>A0A183CNT7</accession>
<feature type="region of interest" description="Disordered" evidence="2">
    <location>
        <begin position="1"/>
        <end position="27"/>
    </location>
</feature>
<protein>
    <submittedName>
        <fullName evidence="4">Uncharacterized protein</fullName>
    </submittedName>
</protein>